<dbReference type="GO" id="GO:0016831">
    <property type="term" value="F:carboxy-lyase activity"/>
    <property type="evidence" value="ECO:0007669"/>
    <property type="project" value="UniProtKB-KW"/>
</dbReference>
<dbReference type="InterPro" id="IPR012001">
    <property type="entry name" value="Thiamin_PyroP_enz_TPP-bd_dom"/>
</dbReference>
<dbReference type="AlphaFoldDB" id="A0A382IJR0"/>
<name>A0A382IJR0_9ZZZZ</name>
<dbReference type="EMBL" id="UINC01067823">
    <property type="protein sequence ID" value="SVB99866.1"/>
    <property type="molecule type" value="Genomic_DNA"/>
</dbReference>
<protein>
    <recommendedName>
        <fullName evidence="3">Thiamine pyrophosphate enzyme N-terminal TPP-binding domain-containing protein</fullName>
    </recommendedName>
</protein>
<dbReference type="PANTHER" id="PTHR42818:SF1">
    <property type="entry name" value="SULFOPYRUVATE DECARBOXYLASE"/>
    <property type="match status" value="1"/>
</dbReference>
<dbReference type="GO" id="GO:0030976">
    <property type="term" value="F:thiamine pyrophosphate binding"/>
    <property type="evidence" value="ECO:0007669"/>
    <property type="project" value="InterPro"/>
</dbReference>
<proteinExistence type="predicted"/>
<evidence type="ECO:0000259" key="3">
    <source>
        <dbReference type="Pfam" id="PF02776"/>
    </source>
</evidence>
<dbReference type="InterPro" id="IPR051818">
    <property type="entry name" value="TPP_dependent_decarboxylase"/>
</dbReference>
<evidence type="ECO:0000313" key="4">
    <source>
        <dbReference type="EMBL" id="SVB99866.1"/>
    </source>
</evidence>
<feature type="domain" description="Thiamine pyrophosphate enzyme N-terminal TPP-binding" evidence="3">
    <location>
        <begin position="5"/>
        <end position="118"/>
    </location>
</feature>
<evidence type="ECO:0000256" key="1">
    <source>
        <dbReference type="ARBA" id="ARBA00022793"/>
    </source>
</evidence>
<dbReference type="SUPFAM" id="SSF52518">
    <property type="entry name" value="Thiamin diphosphate-binding fold (THDP-binding)"/>
    <property type="match status" value="1"/>
</dbReference>
<dbReference type="Gene3D" id="3.40.50.970">
    <property type="match status" value="1"/>
</dbReference>
<dbReference type="InterPro" id="IPR029061">
    <property type="entry name" value="THDP-binding"/>
</dbReference>
<reference evidence="4" key="1">
    <citation type="submission" date="2018-05" db="EMBL/GenBank/DDBJ databases">
        <authorList>
            <person name="Lanie J.A."/>
            <person name="Ng W.-L."/>
            <person name="Kazmierczak K.M."/>
            <person name="Andrzejewski T.M."/>
            <person name="Davidsen T.M."/>
            <person name="Wayne K.J."/>
            <person name="Tettelin H."/>
            <person name="Glass J.I."/>
            <person name="Rusch D."/>
            <person name="Podicherti R."/>
            <person name="Tsui H.-C.T."/>
            <person name="Winkler M.E."/>
        </authorList>
    </citation>
    <scope>NUCLEOTIDE SEQUENCE</scope>
</reference>
<dbReference type="Pfam" id="PF02776">
    <property type="entry name" value="TPP_enzyme_N"/>
    <property type="match status" value="1"/>
</dbReference>
<dbReference type="PANTHER" id="PTHR42818">
    <property type="entry name" value="SULFOPYRUVATE DECARBOXYLASE SUBUNIT ALPHA"/>
    <property type="match status" value="1"/>
</dbReference>
<keyword evidence="2" id="KW-0456">Lyase</keyword>
<evidence type="ECO:0000256" key="2">
    <source>
        <dbReference type="ARBA" id="ARBA00023239"/>
    </source>
</evidence>
<sequence>MLSSKIFSKLLLSRGFDFYTGVPCSLLSGLIQIIDNDPKTPYFPAVREDAAVGLCAGAYLSGKLPVLLMQNSGLGYCLNAFTSLNLIYKIPVLVIMSWRGEDGNDAPEHIIMGEINQKLLKTSNMEYSILSSENYEASLNTACQRIKKGLPHTLLVGKGYFNEGH</sequence>
<gene>
    <name evidence="4" type="ORF">METZ01_LOCUS252720</name>
</gene>
<organism evidence="4">
    <name type="scientific">marine metagenome</name>
    <dbReference type="NCBI Taxonomy" id="408172"/>
    <lineage>
        <taxon>unclassified sequences</taxon>
        <taxon>metagenomes</taxon>
        <taxon>ecological metagenomes</taxon>
    </lineage>
</organism>
<dbReference type="CDD" id="cd07035">
    <property type="entry name" value="TPP_PYR_POX_like"/>
    <property type="match status" value="1"/>
</dbReference>
<accession>A0A382IJR0</accession>
<keyword evidence="1" id="KW-0210">Decarboxylase</keyword>